<dbReference type="Proteomes" id="UP000001449">
    <property type="component" value="Chromosome 1"/>
</dbReference>
<evidence type="ECO:0008006" key="3">
    <source>
        <dbReference type="Google" id="ProtNLM"/>
    </source>
</evidence>
<dbReference type="SUPFAM" id="SSF53254">
    <property type="entry name" value="Phosphoglycerate mutase-like"/>
    <property type="match status" value="1"/>
</dbReference>
<dbReference type="RefSeq" id="XP_002286153.1">
    <property type="nucleotide sequence ID" value="XM_002286117.1"/>
</dbReference>
<dbReference type="Pfam" id="PF00300">
    <property type="entry name" value="His_Phos_1"/>
    <property type="match status" value="1"/>
</dbReference>
<reference evidence="1 2" key="2">
    <citation type="journal article" date="2008" name="Nature">
        <title>The Phaeodactylum genome reveals the evolutionary history of diatom genomes.</title>
        <authorList>
            <person name="Bowler C."/>
            <person name="Allen A.E."/>
            <person name="Badger J.H."/>
            <person name="Grimwood J."/>
            <person name="Jabbari K."/>
            <person name="Kuo A."/>
            <person name="Maheswari U."/>
            <person name="Martens C."/>
            <person name="Maumus F."/>
            <person name="Otillar R.P."/>
            <person name="Rayko E."/>
            <person name="Salamov A."/>
            <person name="Vandepoele K."/>
            <person name="Beszteri B."/>
            <person name="Gruber A."/>
            <person name="Heijde M."/>
            <person name="Katinka M."/>
            <person name="Mock T."/>
            <person name="Valentin K."/>
            <person name="Verret F."/>
            <person name="Berges J.A."/>
            <person name="Brownlee C."/>
            <person name="Cadoret J.P."/>
            <person name="Chiovitti A."/>
            <person name="Choi C.J."/>
            <person name="Coesel S."/>
            <person name="De Martino A."/>
            <person name="Detter J.C."/>
            <person name="Durkin C."/>
            <person name="Falciatore A."/>
            <person name="Fournet J."/>
            <person name="Haruta M."/>
            <person name="Huysman M.J."/>
            <person name="Jenkins B.D."/>
            <person name="Jiroutova K."/>
            <person name="Jorgensen R.E."/>
            <person name="Joubert Y."/>
            <person name="Kaplan A."/>
            <person name="Kroger N."/>
            <person name="Kroth P.G."/>
            <person name="La Roche J."/>
            <person name="Lindquist E."/>
            <person name="Lommer M."/>
            <person name="Martin-Jezequel V."/>
            <person name="Lopez P.J."/>
            <person name="Lucas S."/>
            <person name="Mangogna M."/>
            <person name="McGinnis K."/>
            <person name="Medlin L.K."/>
            <person name="Montsant A."/>
            <person name="Oudot-Le Secq M.P."/>
            <person name="Napoli C."/>
            <person name="Obornik M."/>
            <person name="Parker M.S."/>
            <person name="Petit J.L."/>
            <person name="Porcel B.M."/>
            <person name="Poulsen N."/>
            <person name="Robison M."/>
            <person name="Rychlewski L."/>
            <person name="Rynearson T.A."/>
            <person name="Schmutz J."/>
            <person name="Shapiro H."/>
            <person name="Siaut M."/>
            <person name="Stanley M."/>
            <person name="Sussman M.R."/>
            <person name="Taylor A.R."/>
            <person name="Vardi A."/>
            <person name="von Dassow P."/>
            <person name="Vyverman W."/>
            <person name="Willis A."/>
            <person name="Wyrwicz L.S."/>
            <person name="Rokhsar D.S."/>
            <person name="Weissenbach J."/>
            <person name="Armbrust E.V."/>
            <person name="Green B.R."/>
            <person name="Van de Peer Y."/>
            <person name="Grigoriev I.V."/>
        </authorList>
    </citation>
    <scope>NUCLEOTIDE SEQUENCE [LARGE SCALE GENOMIC DNA]</scope>
    <source>
        <strain evidence="1 2">CCMP1335</strain>
    </source>
</reference>
<protein>
    <recommendedName>
        <fullName evidence="3">Phosphoglycerate mutase</fullName>
    </recommendedName>
</protein>
<dbReference type="InterPro" id="IPR029033">
    <property type="entry name" value="His_PPase_superfam"/>
</dbReference>
<dbReference type="SMART" id="SM00855">
    <property type="entry name" value="PGAM"/>
    <property type="match status" value="1"/>
</dbReference>
<dbReference type="GeneID" id="7446842"/>
<dbReference type="InterPro" id="IPR050275">
    <property type="entry name" value="PGM_Phosphatase"/>
</dbReference>
<dbReference type="PaxDb" id="35128-Thaps1302"/>
<sequence>MWRQKLGGWVAAVVQTTKSQNNQVYRDARRIYKGGTPDFDLDGWLKYVDDRRSADPGLSDNGKKQAELLAEYLEPHLLNQASTPVKFIVSPMKRTIETILPTLTALNRDSYRENSCDVIINGLYFESEGCHTREQVEPGMNANDIQSLLAPSGVNASFTGFQRGVEKGWYAHATGPETRQESEERAAKFYLWLVEHLDQQLYEAEEQDAVDVFDAGVTLPEEEDEQDHDRFAPRNRRRRTAICIGHGDFMSLVLKRIIAGLGHAVERDTVPHRSAFVHFNTGITELEYFGNGRFLVMSSNQVPHLAGTEYITGGSLKDGWSYVIH</sequence>
<dbReference type="InterPro" id="IPR013078">
    <property type="entry name" value="His_Pase_superF_clade-1"/>
</dbReference>
<dbReference type="EMBL" id="CM000638">
    <property type="protein sequence ID" value="EED95794.1"/>
    <property type="molecule type" value="Genomic_DNA"/>
</dbReference>
<dbReference type="AlphaFoldDB" id="B8BQJ2"/>
<dbReference type="eggNOG" id="ENOG502SBBZ">
    <property type="taxonomic scope" value="Eukaryota"/>
</dbReference>
<accession>B8BQJ2</accession>
<dbReference type="InParanoid" id="B8BQJ2"/>
<dbReference type="GO" id="GO:0005737">
    <property type="term" value="C:cytoplasm"/>
    <property type="evidence" value="ECO:0000318"/>
    <property type="project" value="GO_Central"/>
</dbReference>
<dbReference type="CDD" id="cd07067">
    <property type="entry name" value="HP_PGM_like"/>
    <property type="match status" value="1"/>
</dbReference>
<evidence type="ECO:0000313" key="2">
    <source>
        <dbReference type="Proteomes" id="UP000001449"/>
    </source>
</evidence>
<dbReference type="Gene3D" id="3.40.50.1240">
    <property type="entry name" value="Phosphoglycerate mutase-like"/>
    <property type="match status" value="1"/>
</dbReference>
<name>B8BQJ2_THAPS</name>
<dbReference type="HOGENOM" id="CLU_856585_0_0_1"/>
<dbReference type="GO" id="GO:0016791">
    <property type="term" value="F:phosphatase activity"/>
    <property type="evidence" value="ECO:0000318"/>
    <property type="project" value="GO_Central"/>
</dbReference>
<proteinExistence type="predicted"/>
<keyword evidence="2" id="KW-1185">Reference proteome</keyword>
<dbReference type="KEGG" id="tps:THAPSDRAFT_1302"/>
<dbReference type="PANTHER" id="PTHR48100:SF56">
    <property type="entry name" value="PHOSPHATASE SPAC513.02-RELATED"/>
    <property type="match status" value="1"/>
</dbReference>
<organism evidence="1 2">
    <name type="scientific">Thalassiosira pseudonana</name>
    <name type="common">Marine diatom</name>
    <name type="synonym">Cyclotella nana</name>
    <dbReference type="NCBI Taxonomy" id="35128"/>
    <lineage>
        <taxon>Eukaryota</taxon>
        <taxon>Sar</taxon>
        <taxon>Stramenopiles</taxon>
        <taxon>Ochrophyta</taxon>
        <taxon>Bacillariophyta</taxon>
        <taxon>Coscinodiscophyceae</taxon>
        <taxon>Thalassiosirophycidae</taxon>
        <taxon>Thalassiosirales</taxon>
        <taxon>Thalassiosiraceae</taxon>
        <taxon>Thalassiosira</taxon>
    </lineage>
</organism>
<gene>
    <name evidence="1" type="ORF">THAPSDRAFT_1302</name>
</gene>
<evidence type="ECO:0000313" key="1">
    <source>
        <dbReference type="EMBL" id="EED95794.1"/>
    </source>
</evidence>
<reference evidence="1 2" key="1">
    <citation type="journal article" date="2004" name="Science">
        <title>The genome of the diatom Thalassiosira pseudonana: ecology, evolution, and metabolism.</title>
        <authorList>
            <person name="Armbrust E.V."/>
            <person name="Berges J.A."/>
            <person name="Bowler C."/>
            <person name="Green B.R."/>
            <person name="Martinez D."/>
            <person name="Putnam N.H."/>
            <person name="Zhou S."/>
            <person name="Allen A.E."/>
            <person name="Apt K.E."/>
            <person name="Bechner M."/>
            <person name="Brzezinski M.A."/>
            <person name="Chaal B.K."/>
            <person name="Chiovitti A."/>
            <person name="Davis A.K."/>
            <person name="Demarest M.S."/>
            <person name="Detter J.C."/>
            <person name="Glavina T."/>
            <person name="Goodstein D."/>
            <person name="Hadi M.Z."/>
            <person name="Hellsten U."/>
            <person name="Hildebrand M."/>
            <person name="Jenkins B.D."/>
            <person name="Jurka J."/>
            <person name="Kapitonov V.V."/>
            <person name="Kroger N."/>
            <person name="Lau W.W."/>
            <person name="Lane T.W."/>
            <person name="Larimer F.W."/>
            <person name="Lippmeier J.C."/>
            <person name="Lucas S."/>
            <person name="Medina M."/>
            <person name="Montsant A."/>
            <person name="Obornik M."/>
            <person name="Parker M.S."/>
            <person name="Palenik B."/>
            <person name="Pazour G.J."/>
            <person name="Richardson P.M."/>
            <person name="Rynearson T.A."/>
            <person name="Saito M.A."/>
            <person name="Schwartz D.C."/>
            <person name="Thamatrakoln K."/>
            <person name="Valentin K."/>
            <person name="Vardi A."/>
            <person name="Wilkerson F.P."/>
            <person name="Rokhsar D.S."/>
        </authorList>
    </citation>
    <scope>NUCLEOTIDE SEQUENCE [LARGE SCALE GENOMIC DNA]</scope>
    <source>
        <strain evidence="1 2">CCMP1335</strain>
    </source>
</reference>
<dbReference type="PANTHER" id="PTHR48100">
    <property type="entry name" value="BROAD-SPECIFICITY PHOSPHATASE YOR283W-RELATED"/>
    <property type="match status" value="1"/>
</dbReference>